<protein>
    <submittedName>
        <fullName evidence="3">Hemerythrin-like domain-containing protein</fullName>
    </submittedName>
</protein>
<reference evidence="3 4" key="1">
    <citation type="submission" date="2018-10" db="EMBL/GenBank/DDBJ databases">
        <title>Genomic Encyclopedia of Type Strains, Phase IV (KMG-IV): sequencing the most valuable type-strain genomes for metagenomic binning, comparative biology and taxonomic classification.</title>
        <authorList>
            <person name="Goeker M."/>
        </authorList>
    </citation>
    <scope>NUCLEOTIDE SEQUENCE [LARGE SCALE GENOMIC DNA]</scope>
    <source>
        <strain evidence="3 4">DSM 26916</strain>
    </source>
</reference>
<proteinExistence type="predicted"/>
<dbReference type="GO" id="GO:0005886">
    <property type="term" value="C:plasma membrane"/>
    <property type="evidence" value="ECO:0007669"/>
    <property type="project" value="TreeGrafter"/>
</dbReference>
<keyword evidence="1" id="KW-0175">Coiled coil</keyword>
<evidence type="ECO:0000313" key="3">
    <source>
        <dbReference type="EMBL" id="RLJ63571.1"/>
    </source>
</evidence>
<dbReference type="Proteomes" id="UP000268908">
    <property type="component" value="Unassembled WGS sequence"/>
</dbReference>
<keyword evidence="4" id="KW-1185">Reference proteome</keyword>
<name>A0A497XCC3_9PROT</name>
<dbReference type="PANTHER" id="PTHR39966">
    <property type="entry name" value="BLL2471 PROTEIN-RELATED"/>
    <property type="match status" value="1"/>
</dbReference>
<organism evidence="3 4">
    <name type="scientific">Sulfurisoma sediminicola</name>
    <dbReference type="NCBI Taxonomy" id="1381557"/>
    <lineage>
        <taxon>Bacteria</taxon>
        <taxon>Pseudomonadati</taxon>
        <taxon>Pseudomonadota</taxon>
        <taxon>Betaproteobacteria</taxon>
        <taxon>Nitrosomonadales</taxon>
        <taxon>Sterolibacteriaceae</taxon>
        <taxon>Sulfurisoma</taxon>
    </lineage>
</organism>
<dbReference type="Pfam" id="PF01814">
    <property type="entry name" value="Hemerythrin"/>
    <property type="match status" value="1"/>
</dbReference>
<feature type="domain" description="Hemerythrin-like" evidence="2">
    <location>
        <begin position="6"/>
        <end position="141"/>
    </location>
</feature>
<evidence type="ECO:0000313" key="4">
    <source>
        <dbReference type="Proteomes" id="UP000268908"/>
    </source>
</evidence>
<accession>A0A497XCC3</accession>
<dbReference type="OrthoDB" id="8560984at2"/>
<dbReference type="AlphaFoldDB" id="A0A497XCC3"/>
<feature type="coiled-coil region" evidence="1">
    <location>
        <begin position="66"/>
        <end position="100"/>
    </location>
</feature>
<evidence type="ECO:0000256" key="1">
    <source>
        <dbReference type="SAM" id="Coils"/>
    </source>
</evidence>
<dbReference type="EMBL" id="RCCI01000006">
    <property type="protein sequence ID" value="RLJ63571.1"/>
    <property type="molecule type" value="Genomic_DNA"/>
</dbReference>
<sequence>MLNSALAIIHDEHRSLSAVVHGLKFLVREMREKGAKPDFKLLWAMLYYMDAFSEKLHNPKEDAYLFARLRVRTHEADATLDELERQHAESGGHLRALEQALGELEAGKPGGLEAFAAAADRHSDEAWQHMALEERVVIPLAKQYLTAEDWIEIARAFGENGDPRFGAEPDHEFRNLFSRIVNLAPPPIGVGPPL</sequence>
<dbReference type="PANTHER" id="PTHR39966:SF1">
    <property type="entry name" value="HEMERYTHRIN-LIKE DOMAIN-CONTAINING PROTEIN"/>
    <property type="match status" value="1"/>
</dbReference>
<dbReference type="RefSeq" id="WP_121242387.1">
    <property type="nucleotide sequence ID" value="NZ_BHVV01000003.1"/>
</dbReference>
<evidence type="ECO:0000259" key="2">
    <source>
        <dbReference type="Pfam" id="PF01814"/>
    </source>
</evidence>
<dbReference type="CDD" id="cd12108">
    <property type="entry name" value="Hr-like"/>
    <property type="match status" value="1"/>
</dbReference>
<dbReference type="Gene3D" id="1.20.120.520">
    <property type="entry name" value="nmb1532 protein domain like"/>
    <property type="match status" value="1"/>
</dbReference>
<comment type="caution">
    <text evidence="3">The sequence shown here is derived from an EMBL/GenBank/DDBJ whole genome shotgun (WGS) entry which is preliminary data.</text>
</comment>
<gene>
    <name evidence="3" type="ORF">DFR35_2199</name>
</gene>
<dbReference type="InterPro" id="IPR012312">
    <property type="entry name" value="Hemerythrin-like"/>
</dbReference>